<dbReference type="InterPro" id="IPR050238">
    <property type="entry name" value="DNA_Rep/Repair_Clamp_Loader"/>
</dbReference>
<protein>
    <recommendedName>
        <fullName evidence="1">DNA-directed DNA polymerase</fullName>
        <ecNumber evidence="1">2.7.7.7</ecNumber>
    </recommendedName>
</protein>
<proteinExistence type="predicted"/>
<keyword evidence="5" id="KW-1185">Reference proteome</keyword>
<sequence length="335" mass="38692">MNQDEIYPWLQPAWQDWKKLNSRLGHAYLISALPGVGMESWIRTLAKAALCPNTAAHDQTACGQCSSCHLFDTDQHPDFYHLHRLPDKKEIGVDQIREFIYQQQETAHQGGYKVAWIEGVEHLNLSAFNALLKTLEEPGERSLFLLSCHQVANLPATIKSRCQQIHLPTPPLEVANQWLSMQCPQMDQALLKRALRINWGAPLKALRWIKEGKFDEDREWNEALKQLQSGKKNVVQVCAQWLKWPHPEAVFDYFYQWSVGFIRHQVYPQAGNLQTDEVSAALKFQQQVLTAKSFWQRNANKELVLENLCLQWLALQQGKQDESIFRSQLNRGQLV</sequence>
<comment type="catalytic activity">
    <reaction evidence="3">
        <text>DNA(n) + a 2'-deoxyribonucleoside 5'-triphosphate = DNA(n+1) + diphosphate</text>
        <dbReference type="Rhea" id="RHEA:22508"/>
        <dbReference type="Rhea" id="RHEA-COMP:17339"/>
        <dbReference type="Rhea" id="RHEA-COMP:17340"/>
        <dbReference type="ChEBI" id="CHEBI:33019"/>
        <dbReference type="ChEBI" id="CHEBI:61560"/>
        <dbReference type="ChEBI" id="CHEBI:173112"/>
        <dbReference type="EC" id="2.7.7.7"/>
    </reaction>
</comment>
<reference evidence="4 5" key="2">
    <citation type="submission" date="2020-11" db="EMBL/GenBank/DDBJ databases">
        <title>Sulfur oxidizing isolate from Hospital Hole Sinkhole.</title>
        <authorList>
            <person name="Scott K.M."/>
        </authorList>
    </citation>
    <scope>NUCLEOTIDE SEQUENCE [LARGE SCALE GENOMIC DNA]</scope>
    <source>
        <strain evidence="4 5">HH1</strain>
    </source>
</reference>
<dbReference type="PANTHER" id="PTHR11669:SF8">
    <property type="entry name" value="DNA POLYMERASE III SUBUNIT DELTA"/>
    <property type="match status" value="1"/>
</dbReference>
<evidence type="ECO:0000256" key="2">
    <source>
        <dbReference type="ARBA" id="ARBA00022932"/>
    </source>
</evidence>
<keyword evidence="2 4" id="KW-0548">Nucleotidyltransferase</keyword>
<comment type="caution">
    <text evidence="4">The sequence shown here is derived from an EMBL/GenBank/DDBJ whole genome shotgun (WGS) entry which is preliminary data.</text>
</comment>
<evidence type="ECO:0000313" key="5">
    <source>
        <dbReference type="Proteomes" id="UP001193680"/>
    </source>
</evidence>
<reference evidence="4 5" key="1">
    <citation type="submission" date="2020-06" db="EMBL/GenBank/DDBJ databases">
        <authorList>
            <person name="Scott K."/>
        </authorList>
    </citation>
    <scope>NUCLEOTIDE SEQUENCE [LARGE SCALE GENOMIC DNA]</scope>
    <source>
        <strain evidence="4 5">HH1</strain>
    </source>
</reference>
<evidence type="ECO:0000256" key="1">
    <source>
        <dbReference type="ARBA" id="ARBA00012417"/>
    </source>
</evidence>
<dbReference type="Gene3D" id="3.40.50.300">
    <property type="entry name" value="P-loop containing nucleotide triphosphate hydrolases"/>
    <property type="match status" value="1"/>
</dbReference>
<dbReference type="Proteomes" id="UP001193680">
    <property type="component" value="Unassembled WGS sequence"/>
</dbReference>
<keyword evidence="2 4" id="KW-0239">DNA-directed DNA polymerase</keyword>
<evidence type="ECO:0000256" key="3">
    <source>
        <dbReference type="ARBA" id="ARBA00049244"/>
    </source>
</evidence>
<organism evidence="4 5">
    <name type="scientific">Thiomicrorhabdus heinhorstiae</name>
    <dbReference type="NCBI Taxonomy" id="2748010"/>
    <lineage>
        <taxon>Bacteria</taxon>
        <taxon>Pseudomonadati</taxon>
        <taxon>Pseudomonadota</taxon>
        <taxon>Gammaproteobacteria</taxon>
        <taxon>Thiotrichales</taxon>
        <taxon>Piscirickettsiaceae</taxon>
        <taxon>Thiomicrorhabdus</taxon>
    </lineage>
</organism>
<keyword evidence="2 4" id="KW-0808">Transferase</keyword>
<dbReference type="RefSeq" id="WP_185978678.1">
    <property type="nucleotide sequence ID" value="NZ_JACBGI020000020.1"/>
</dbReference>
<dbReference type="GO" id="GO:0003887">
    <property type="term" value="F:DNA-directed DNA polymerase activity"/>
    <property type="evidence" value="ECO:0007669"/>
    <property type="project" value="UniProtKB-KW"/>
</dbReference>
<dbReference type="InterPro" id="IPR027417">
    <property type="entry name" value="P-loop_NTPase"/>
</dbReference>
<gene>
    <name evidence="4" type="ORF">H8792_009275</name>
</gene>
<accession>A0ABS0BXK5</accession>
<dbReference type="EMBL" id="JACBGI020000020">
    <property type="protein sequence ID" value="MBF6058533.1"/>
    <property type="molecule type" value="Genomic_DNA"/>
</dbReference>
<dbReference type="PANTHER" id="PTHR11669">
    <property type="entry name" value="REPLICATION FACTOR C / DNA POLYMERASE III GAMMA-TAU SUBUNIT"/>
    <property type="match status" value="1"/>
</dbReference>
<dbReference type="Pfam" id="PF13177">
    <property type="entry name" value="DNA_pol3_delta2"/>
    <property type="match status" value="1"/>
</dbReference>
<evidence type="ECO:0000313" key="4">
    <source>
        <dbReference type="EMBL" id="MBF6058533.1"/>
    </source>
</evidence>
<dbReference type="SUPFAM" id="SSF52540">
    <property type="entry name" value="P-loop containing nucleoside triphosphate hydrolases"/>
    <property type="match status" value="1"/>
</dbReference>
<dbReference type="EC" id="2.7.7.7" evidence="1"/>
<name>A0ABS0BXK5_9GAMM</name>